<feature type="domain" description="PNPLA" evidence="5">
    <location>
        <begin position="7"/>
        <end position="166"/>
    </location>
</feature>
<evidence type="ECO:0000256" key="4">
    <source>
        <dbReference type="PROSITE-ProRule" id="PRU01161"/>
    </source>
</evidence>
<dbReference type="EMBL" id="MPOG01000014">
    <property type="protein sequence ID" value="OOH94422.1"/>
    <property type="molecule type" value="Genomic_DNA"/>
</dbReference>
<evidence type="ECO:0000256" key="1">
    <source>
        <dbReference type="ARBA" id="ARBA00022801"/>
    </source>
</evidence>
<dbReference type="Gene3D" id="3.40.1090.10">
    <property type="entry name" value="Cytosolic phospholipase A2 catalytic domain"/>
    <property type="match status" value="2"/>
</dbReference>
<dbReference type="KEGG" id="emg:BBD33_10825"/>
<dbReference type="GO" id="GO:0016042">
    <property type="term" value="P:lipid catabolic process"/>
    <property type="evidence" value="ECO:0007669"/>
    <property type="project" value="UniProtKB-UniRule"/>
</dbReference>
<dbReference type="AlphaFoldDB" id="A0A1V3U068"/>
<dbReference type="PROSITE" id="PS51635">
    <property type="entry name" value="PNPLA"/>
    <property type="match status" value="1"/>
</dbReference>
<feature type="short sequence motif" description="GXSXG" evidence="4">
    <location>
        <begin position="38"/>
        <end position="42"/>
    </location>
</feature>
<dbReference type="GO" id="GO:0016787">
    <property type="term" value="F:hydrolase activity"/>
    <property type="evidence" value="ECO:0007669"/>
    <property type="project" value="UniProtKB-UniRule"/>
</dbReference>
<feature type="short sequence motif" description="DGA/G" evidence="4">
    <location>
        <begin position="153"/>
        <end position="155"/>
    </location>
</feature>
<feature type="short sequence motif" description="GXGXXG" evidence="4">
    <location>
        <begin position="11"/>
        <end position="16"/>
    </location>
</feature>
<dbReference type="PANTHER" id="PTHR14226:SF29">
    <property type="entry name" value="NEUROPATHY TARGET ESTERASE SWS"/>
    <property type="match status" value="1"/>
</dbReference>
<dbReference type="InterPro" id="IPR050301">
    <property type="entry name" value="NTE"/>
</dbReference>
<evidence type="ECO:0000256" key="2">
    <source>
        <dbReference type="ARBA" id="ARBA00022963"/>
    </source>
</evidence>
<organism evidence="6 7">
    <name type="scientific">Elizabethkingia meningoseptica</name>
    <name type="common">Chryseobacterium meningosepticum</name>
    <dbReference type="NCBI Taxonomy" id="238"/>
    <lineage>
        <taxon>Bacteria</taxon>
        <taxon>Pseudomonadati</taxon>
        <taxon>Bacteroidota</taxon>
        <taxon>Flavobacteriia</taxon>
        <taxon>Flavobacteriales</taxon>
        <taxon>Weeksellaceae</taxon>
        <taxon>Elizabethkingia</taxon>
    </lineage>
</organism>
<dbReference type="CDD" id="cd07205">
    <property type="entry name" value="Pat_PNPLA6_PNPLA7_NTE1_like"/>
    <property type="match status" value="1"/>
</dbReference>
<proteinExistence type="predicted"/>
<keyword evidence="2 4" id="KW-0442">Lipid degradation</keyword>
<dbReference type="SUPFAM" id="SSF52151">
    <property type="entry name" value="FabD/lysophospholipase-like"/>
    <property type="match status" value="1"/>
</dbReference>
<feature type="active site" description="Proton acceptor" evidence="4">
    <location>
        <position position="153"/>
    </location>
</feature>
<sequence length="265" mass="29570">MDYQTGLVLSGGGTKGIAHAGVLKFLEDQHIKVDVISGTSAGALVGAFYAYGKSPEEILAFFQSVHFFNWKHLVFNKPGIVSSDIFRIYLEPVFGNSKIKESKIPLLLTATDLSTGTMHVFDEDTEVIDAIISSAAIPGVATPYSINDKIYCDGGVINNFPADLLKDRVEKMIGVYLSPLDKLNQNKIKSIRSVTERALEILLHRAEATKFELCDWFIPLTKLSSYGRFETKKHRTQEIFDIGYLSAQETFAETNFHHQDIRSIM</sequence>
<dbReference type="GeneID" id="48542486"/>
<dbReference type="InterPro" id="IPR016035">
    <property type="entry name" value="Acyl_Trfase/lysoPLipase"/>
</dbReference>
<keyword evidence="1 4" id="KW-0378">Hydrolase</keyword>
<comment type="caution">
    <text evidence="6">The sequence shown here is derived from an EMBL/GenBank/DDBJ whole genome shotgun (WGS) entry which is preliminary data.</text>
</comment>
<dbReference type="eggNOG" id="COG1752">
    <property type="taxonomic scope" value="Bacteria"/>
</dbReference>
<dbReference type="RefSeq" id="WP_016198358.1">
    <property type="nucleotide sequence ID" value="NZ_CP014338.1"/>
</dbReference>
<feature type="active site" description="Nucleophile" evidence="4">
    <location>
        <position position="40"/>
    </location>
</feature>
<keyword evidence="7" id="KW-1185">Reference proteome</keyword>
<dbReference type="InterPro" id="IPR002641">
    <property type="entry name" value="PNPLA_dom"/>
</dbReference>
<gene>
    <name evidence="6" type="ORF">BMF97_13825</name>
</gene>
<evidence type="ECO:0000259" key="5">
    <source>
        <dbReference type="PROSITE" id="PS51635"/>
    </source>
</evidence>
<accession>A0A1V3U068</accession>
<protein>
    <submittedName>
        <fullName evidence="6">Patatin</fullName>
    </submittedName>
</protein>
<evidence type="ECO:0000313" key="6">
    <source>
        <dbReference type="EMBL" id="OOH94422.1"/>
    </source>
</evidence>
<evidence type="ECO:0000256" key="3">
    <source>
        <dbReference type="ARBA" id="ARBA00023098"/>
    </source>
</evidence>
<evidence type="ECO:0000313" key="7">
    <source>
        <dbReference type="Proteomes" id="UP000188947"/>
    </source>
</evidence>
<keyword evidence="3 4" id="KW-0443">Lipid metabolism</keyword>
<dbReference type="PANTHER" id="PTHR14226">
    <property type="entry name" value="NEUROPATHY TARGET ESTERASE/SWISS CHEESE D.MELANOGASTER"/>
    <property type="match status" value="1"/>
</dbReference>
<dbReference type="Pfam" id="PF01734">
    <property type="entry name" value="Patatin"/>
    <property type="match status" value="1"/>
</dbReference>
<name>A0A1V3U068_ELIME</name>
<dbReference type="Proteomes" id="UP000188947">
    <property type="component" value="Unassembled WGS sequence"/>
</dbReference>
<reference evidence="6 7" key="1">
    <citation type="submission" date="2016-11" db="EMBL/GenBank/DDBJ databases">
        <title>Genome sequence and comparative genomic analysis of clinical strain Elizabethkingia meningoseptica 61421 PRCM.</title>
        <authorList>
            <person name="Wang M."/>
            <person name="Hu S."/>
            <person name="Cao L."/>
            <person name="Jiang T."/>
            <person name="Zhou Y."/>
            <person name="Ming D."/>
        </authorList>
    </citation>
    <scope>NUCLEOTIDE SEQUENCE [LARGE SCALE GENOMIC DNA]</scope>
    <source>
        <strain evidence="6 7">61421 PRCM</strain>
    </source>
</reference>
<dbReference type="OrthoDB" id="9770965at2"/>